<protein>
    <recommendedName>
        <fullName evidence="2">Co-chaperone DjlA N-terminal domain-containing protein</fullName>
    </recommendedName>
</protein>
<reference evidence="1" key="1">
    <citation type="submission" date="2018-05" db="EMBL/GenBank/DDBJ databases">
        <authorList>
            <person name="Lanie J.A."/>
            <person name="Ng W.-L."/>
            <person name="Kazmierczak K.M."/>
            <person name="Andrzejewski T.M."/>
            <person name="Davidsen T.M."/>
            <person name="Wayne K.J."/>
            <person name="Tettelin H."/>
            <person name="Glass J.I."/>
            <person name="Rusch D."/>
            <person name="Podicherti R."/>
            <person name="Tsui H.-C.T."/>
            <person name="Winkler M.E."/>
        </authorList>
    </citation>
    <scope>NUCLEOTIDE SEQUENCE</scope>
</reference>
<dbReference type="AlphaFoldDB" id="A0A382BX70"/>
<evidence type="ECO:0008006" key="2">
    <source>
        <dbReference type="Google" id="ProtNLM"/>
    </source>
</evidence>
<dbReference type="EMBL" id="UINC01031681">
    <property type="protein sequence ID" value="SVB18111.1"/>
    <property type="molecule type" value="Genomic_DNA"/>
</dbReference>
<dbReference type="CDD" id="cd07177">
    <property type="entry name" value="terB_like"/>
    <property type="match status" value="1"/>
</dbReference>
<dbReference type="InterPro" id="IPR029024">
    <property type="entry name" value="TerB-like"/>
</dbReference>
<dbReference type="SUPFAM" id="SSF158682">
    <property type="entry name" value="TerB-like"/>
    <property type="match status" value="1"/>
</dbReference>
<sequence>MQLPNLDEMSAEEKMWFANSIAGMVVADGHADQSEMVFLREAINFLDDKDEIDKLMVIIKDGKAPELSPLDIDPKQAFLMLKYLAQLMVADADLSPKEISYFLLAGRLLSFNNEILTKLWKSARALLERDLPQAIVETGSLKTKVSLTKVDETGVTFRLGKALMPKVKIMLYVLKSVHSE</sequence>
<gene>
    <name evidence="1" type="ORF">METZ01_LOCUS170965</name>
</gene>
<evidence type="ECO:0000313" key="1">
    <source>
        <dbReference type="EMBL" id="SVB18111.1"/>
    </source>
</evidence>
<feature type="non-terminal residue" evidence="1">
    <location>
        <position position="180"/>
    </location>
</feature>
<name>A0A382BX70_9ZZZZ</name>
<organism evidence="1">
    <name type="scientific">marine metagenome</name>
    <dbReference type="NCBI Taxonomy" id="408172"/>
    <lineage>
        <taxon>unclassified sequences</taxon>
        <taxon>metagenomes</taxon>
        <taxon>ecological metagenomes</taxon>
    </lineage>
</organism>
<dbReference type="Gene3D" id="1.10.3680.10">
    <property type="entry name" value="TerB-like"/>
    <property type="match status" value="1"/>
</dbReference>
<accession>A0A382BX70</accession>
<proteinExistence type="predicted"/>